<dbReference type="EC" id="2.7.11.1" evidence="1"/>
<name>A0A9P5LEX9_9HYPO</name>
<evidence type="ECO:0000256" key="3">
    <source>
        <dbReference type="ARBA" id="ARBA00022679"/>
    </source>
</evidence>
<dbReference type="Proteomes" id="UP000722485">
    <property type="component" value="Unassembled WGS sequence"/>
</dbReference>
<dbReference type="EMBL" id="JAANBB010000017">
    <property type="protein sequence ID" value="KAF7555761.1"/>
    <property type="molecule type" value="Genomic_DNA"/>
</dbReference>
<comment type="caution">
    <text evidence="11">The sequence shown here is derived from an EMBL/GenBank/DDBJ whole genome shotgun (WGS) entry which is preliminary data.</text>
</comment>
<feature type="binding site" evidence="9">
    <location>
        <position position="159"/>
    </location>
    <ligand>
        <name>ATP</name>
        <dbReference type="ChEBI" id="CHEBI:30616"/>
    </ligand>
</feature>
<keyword evidence="2" id="KW-0723">Serine/threonine-protein kinase</keyword>
<evidence type="ECO:0000259" key="10">
    <source>
        <dbReference type="PROSITE" id="PS50011"/>
    </source>
</evidence>
<dbReference type="SMART" id="SM00220">
    <property type="entry name" value="S_TKc"/>
    <property type="match status" value="1"/>
</dbReference>
<evidence type="ECO:0000256" key="2">
    <source>
        <dbReference type="ARBA" id="ARBA00022527"/>
    </source>
</evidence>
<dbReference type="InterPro" id="IPR011009">
    <property type="entry name" value="Kinase-like_dom_sf"/>
</dbReference>
<dbReference type="InterPro" id="IPR000719">
    <property type="entry name" value="Prot_kinase_dom"/>
</dbReference>
<dbReference type="PANTHER" id="PTHR24361">
    <property type="entry name" value="MITOGEN-ACTIVATED KINASE KINASE KINASE"/>
    <property type="match status" value="1"/>
</dbReference>
<evidence type="ECO:0000256" key="6">
    <source>
        <dbReference type="ARBA" id="ARBA00022840"/>
    </source>
</evidence>
<keyword evidence="6 9" id="KW-0067">ATP-binding</keyword>
<sequence>MMPRQQHINGGPPSPLADDSITGKFESLVSVLPALRAHKDSARIAVLLREVGFQDNILTVLKSGVTDLWIPITRECLPMSLGPGAFRRVLSRQPSFLSSSFTVGPKSQWPGEHFYLTTDAIDEWMKIPETLSHKGTLGQGGFGDVAEVACPEGRTYALKRIKRKTNFEEAQEQMRYIQTELDILRRIRHCHYIQLVGSYTEPRYVGILMNPVAECNLLQFLESFHDKKSNESLLASFFGCLATALASLHYVFCVRHKDIKPQNILVKDTKVIFTDFGMSLDWSENGYTTTCQEQLRTLVYCAPEVANDQPRNSMSDIWSLGCVFLEMAVVLKGKPRSFLRETMIEYGSQKYWDCPDGIKTVIGILRKDNSTWGNAPLDWVESMLQNRKEDRPNSRDLRNTIRKARGRCDQVFRGSCCMDDSMFDEDDADTMSHSSLSTRLDLSGTTAPVKPRSVRVHDPTNCAWSEVEVIENPRSAKNWVSGNIVTQCNLRIHSMDDTEIFVFEGRRFESKRRVTITWIADHIKKTRKSEFLVAPENVPFEMLVGKDFVDLFGSEAFNDVKEV</sequence>
<accession>A0A9P5LEX9</accession>
<dbReference type="InterPro" id="IPR053235">
    <property type="entry name" value="Ser_Thr_kinase"/>
</dbReference>
<dbReference type="SUPFAM" id="SSF56112">
    <property type="entry name" value="Protein kinase-like (PK-like)"/>
    <property type="match status" value="1"/>
</dbReference>
<dbReference type="InterPro" id="IPR008271">
    <property type="entry name" value="Ser/Thr_kinase_AS"/>
</dbReference>
<dbReference type="GO" id="GO:0005737">
    <property type="term" value="C:cytoplasm"/>
    <property type="evidence" value="ECO:0007669"/>
    <property type="project" value="TreeGrafter"/>
</dbReference>
<dbReference type="GO" id="GO:0004674">
    <property type="term" value="F:protein serine/threonine kinase activity"/>
    <property type="evidence" value="ECO:0007669"/>
    <property type="project" value="UniProtKB-KW"/>
</dbReference>
<comment type="catalytic activity">
    <reaction evidence="7">
        <text>L-threonyl-[protein] + ATP = O-phospho-L-threonyl-[protein] + ADP + H(+)</text>
        <dbReference type="Rhea" id="RHEA:46608"/>
        <dbReference type="Rhea" id="RHEA-COMP:11060"/>
        <dbReference type="Rhea" id="RHEA-COMP:11605"/>
        <dbReference type="ChEBI" id="CHEBI:15378"/>
        <dbReference type="ChEBI" id="CHEBI:30013"/>
        <dbReference type="ChEBI" id="CHEBI:30616"/>
        <dbReference type="ChEBI" id="CHEBI:61977"/>
        <dbReference type="ChEBI" id="CHEBI:456216"/>
        <dbReference type="EC" id="2.7.11.1"/>
    </reaction>
</comment>
<dbReference type="AlphaFoldDB" id="A0A9P5LEX9"/>
<evidence type="ECO:0000256" key="5">
    <source>
        <dbReference type="ARBA" id="ARBA00022777"/>
    </source>
</evidence>
<feature type="domain" description="Protein kinase" evidence="10">
    <location>
        <begin position="131"/>
        <end position="412"/>
    </location>
</feature>
<proteinExistence type="predicted"/>
<evidence type="ECO:0000256" key="1">
    <source>
        <dbReference type="ARBA" id="ARBA00012513"/>
    </source>
</evidence>
<keyword evidence="4 9" id="KW-0547">Nucleotide-binding</keyword>
<dbReference type="PANTHER" id="PTHR24361:SF433">
    <property type="entry name" value="PROTEIN KINASE DOMAIN-CONTAINING PROTEIN"/>
    <property type="match status" value="1"/>
</dbReference>
<comment type="catalytic activity">
    <reaction evidence="8">
        <text>L-seryl-[protein] + ATP = O-phospho-L-seryl-[protein] + ADP + H(+)</text>
        <dbReference type="Rhea" id="RHEA:17989"/>
        <dbReference type="Rhea" id="RHEA-COMP:9863"/>
        <dbReference type="Rhea" id="RHEA-COMP:11604"/>
        <dbReference type="ChEBI" id="CHEBI:15378"/>
        <dbReference type="ChEBI" id="CHEBI:29999"/>
        <dbReference type="ChEBI" id="CHEBI:30616"/>
        <dbReference type="ChEBI" id="CHEBI:83421"/>
        <dbReference type="ChEBI" id="CHEBI:456216"/>
        <dbReference type="EC" id="2.7.11.1"/>
    </reaction>
</comment>
<keyword evidence="12" id="KW-1185">Reference proteome</keyword>
<keyword evidence="3" id="KW-0808">Transferase</keyword>
<dbReference type="InterPro" id="IPR017441">
    <property type="entry name" value="Protein_kinase_ATP_BS"/>
</dbReference>
<reference evidence="11" key="1">
    <citation type="submission" date="2020-03" db="EMBL/GenBank/DDBJ databases">
        <title>Draft Genome Sequence of Cylindrodendrum hubeiense.</title>
        <authorList>
            <person name="Buettner E."/>
            <person name="Kellner H."/>
        </authorList>
    </citation>
    <scope>NUCLEOTIDE SEQUENCE</scope>
    <source>
        <strain evidence="11">IHI 201604</strain>
    </source>
</reference>
<dbReference type="PROSITE" id="PS00107">
    <property type="entry name" value="PROTEIN_KINASE_ATP"/>
    <property type="match status" value="1"/>
</dbReference>
<dbReference type="PROSITE" id="PS50011">
    <property type="entry name" value="PROTEIN_KINASE_DOM"/>
    <property type="match status" value="1"/>
</dbReference>
<dbReference type="Gene3D" id="1.10.510.10">
    <property type="entry name" value="Transferase(Phosphotransferase) domain 1"/>
    <property type="match status" value="1"/>
</dbReference>
<dbReference type="Pfam" id="PF00069">
    <property type="entry name" value="Pkinase"/>
    <property type="match status" value="1"/>
</dbReference>
<evidence type="ECO:0000313" key="11">
    <source>
        <dbReference type="EMBL" id="KAF7555761.1"/>
    </source>
</evidence>
<evidence type="ECO:0000256" key="9">
    <source>
        <dbReference type="PROSITE-ProRule" id="PRU10141"/>
    </source>
</evidence>
<evidence type="ECO:0000313" key="12">
    <source>
        <dbReference type="Proteomes" id="UP000722485"/>
    </source>
</evidence>
<dbReference type="OrthoDB" id="248923at2759"/>
<evidence type="ECO:0000256" key="4">
    <source>
        <dbReference type="ARBA" id="ARBA00022741"/>
    </source>
</evidence>
<gene>
    <name evidence="11" type="ORF">G7Z17_g1926</name>
</gene>
<keyword evidence="5" id="KW-0418">Kinase</keyword>
<dbReference type="CDD" id="cd00180">
    <property type="entry name" value="PKc"/>
    <property type="match status" value="1"/>
</dbReference>
<evidence type="ECO:0000256" key="7">
    <source>
        <dbReference type="ARBA" id="ARBA00047899"/>
    </source>
</evidence>
<evidence type="ECO:0000256" key="8">
    <source>
        <dbReference type="ARBA" id="ARBA00048679"/>
    </source>
</evidence>
<dbReference type="GO" id="GO:0005524">
    <property type="term" value="F:ATP binding"/>
    <property type="evidence" value="ECO:0007669"/>
    <property type="project" value="UniProtKB-UniRule"/>
</dbReference>
<organism evidence="11 12">
    <name type="scientific">Cylindrodendrum hubeiense</name>
    <dbReference type="NCBI Taxonomy" id="595255"/>
    <lineage>
        <taxon>Eukaryota</taxon>
        <taxon>Fungi</taxon>
        <taxon>Dikarya</taxon>
        <taxon>Ascomycota</taxon>
        <taxon>Pezizomycotina</taxon>
        <taxon>Sordariomycetes</taxon>
        <taxon>Hypocreomycetidae</taxon>
        <taxon>Hypocreales</taxon>
        <taxon>Nectriaceae</taxon>
        <taxon>Cylindrodendrum</taxon>
    </lineage>
</organism>
<dbReference type="PROSITE" id="PS00108">
    <property type="entry name" value="PROTEIN_KINASE_ST"/>
    <property type="match status" value="1"/>
</dbReference>
<protein>
    <recommendedName>
        <fullName evidence="1">non-specific serine/threonine protein kinase</fullName>
        <ecNumber evidence="1">2.7.11.1</ecNumber>
    </recommendedName>
</protein>